<name>A0A917BWE8_9PROT</name>
<keyword evidence="4" id="KW-1185">Reference proteome</keyword>
<evidence type="ECO:0000256" key="2">
    <source>
        <dbReference type="SAM" id="SignalP"/>
    </source>
</evidence>
<accession>A0A917BWE8</accession>
<reference evidence="3" key="2">
    <citation type="submission" date="2020-09" db="EMBL/GenBank/DDBJ databases">
        <authorList>
            <person name="Sun Q."/>
            <person name="Zhou Y."/>
        </authorList>
    </citation>
    <scope>NUCLEOTIDE SEQUENCE</scope>
    <source>
        <strain evidence="3">CGMCC 1.15254</strain>
    </source>
</reference>
<gene>
    <name evidence="3" type="ORF">GCM10011332_13650</name>
</gene>
<comment type="caution">
    <text evidence="3">The sequence shown here is derived from an EMBL/GenBank/DDBJ whole genome shotgun (WGS) entry which is preliminary data.</text>
</comment>
<evidence type="ECO:0000256" key="1">
    <source>
        <dbReference type="SAM" id="MobiDB-lite"/>
    </source>
</evidence>
<protein>
    <recommendedName>
        <fullName evidence="5">Metal ABC transporter ATP-binding protein</fullName>
    </recommendedName>
</protein>
<feature type="region of interest" description="Disordered" evidence="1">
    <location>
        <begin position="120"/>
        <end position="140"/>
    </location>
</feature>
<proteinExistence type="predicted"/>
<evidence type="ECO:0000313" key="3">
    <source>
        <dbReference type="EMBL" id="GGF61106.1"/>
    </source>
</evidence>
<dbReference type="AlphaFoldDB" id="A0A917BWE8"/>
<reference evidence="3" key="1">
    <citation type="journal article" date="2014" name="Int. J. Syst. Evol. Microbiol.">
        <title>Complete genome sequence of Corynebacterium casei LMG S-19264T (=DSM 44701T), isolated from a smear-ripened cheese.</title>
        <authorList>
            <consortium name="US DOE Joint Genome Institute (JGI-PGF)"/>
            <person name="Walter F."/>
            <person name="Albersmeier A."/>
            <person name="Kalinowski J."/>
            <person name="Ruckert C."/>
        </authorList>
    </citation>
    <scope>NUCLEOTIDE SEQUENCE</scope>
    <source>
        <strain evidence="3">CGMCC 1.15254</strain>
    </source>
</reference>
<organism evidence="3 4">
    <name type="scientific">Terasakiella brassicae</name>
    <dbReference type="NCBI Taxonomy" id="1634917"/>
    <lineage>
        <taxon>Bacteria</taxon>
        <taxon>Pseudomonadati</taxon>
        <taxon>Pseudomonadota</taxon>
        <taxon>Alphaproteobacteria</taxon>
        <taxon>Rhodospirillales</taxon>
        <taxon>Terasakiellaceae</taxon>
        <taxon>Terasakiella</taxon>
    </lineage>
</organism>
<evidence type="ECO:0008006" key="5">
    <source>
        <dbReference type="Google" id="ProtNLM"/>
    </source>
</evidence>
<sequence length="140" mass="15512">MKKALLALGITSFLTACASQPDKINTAYVSDIQYRNYDCDQLTEESRRISYRVNELYGNLKNKADADTAQMGIGLVLFWPTLFLLEGGDGPEAQEYARLKGEQEAIQKVAIKKKCSIDFTPLDPKSAQAKKEDVTGTAKN</sequence>
<feature type="signal peptide" evidence="2">
    <location>
        <begin position="1"/>
        <end position="18"/>
    </location>
</feature>
<dbReference type="Proteomes" id="UP000632498">
    <property type="component" value="Unassembled WGS sequence"/>
</dbReference>
<feature type="chain" id="PRO_5037988015" description="Metal ABC transporter ATP-binding protein" evidence="2">
    <location>
        <begin position="19"/>
        <end position="140"/>
    </location>
</feature>
<dbReference type="PROSITE" id="PS51257">
    <property type="entry name" value="PROKAR_LIPOPROTEIN"/>
    <property type="match status" value="1"/>
</dbReference>
<dbReference type="EMBL" id="BMHV01000008">
    <property type="protein sequence ID" value="GGF61106.1"/>
    <property type="molecule type" value="Genomic_DNA"/>
</dbReference>
<evidence type="ECO:0000313" key="4">
    <source>
        <dbReference type="Proteomes" id="UP000632498"/>
    </source>
</evidence>
<keyword evidence="2" id="KW-0732">Signal</keyword>
<dbReference type="RefSeq" id="WP_188663132.1">
    <property type="nucleotide sequence ID" value="NZ_BMHV01000008.1"/>
</dbReference>